<name>A0A1K1LQC3_9PSEU</name>
<organism evidence="1 2">
    <name type="scientific">Amycolatopsis australiensis</name>
    <dbReference type="NCBI Taxonomy" id="546364"/>
    <lineage>
        <taxon>Bacteria</taxon>
        <taxon>Bacillati</taxon>
        <taxon>Actinomycetota</taxon>
        <taxon>Actinomycetes</taxon>
        <taxon>Pseudonocardiales</taxon>
        <taxon>Pseudonocardiaceae</taxon>
        <taxon>Amycolatopsis</taxon>
    </lineage>
</organism>
<keyword evidence="2" id="KW-1185">Reference proteome</keyword>
<dbReference type="OrthoDB" id="3699709at2"/>
<dbReference type="STRING" id="546364.SAMN04489730_0132"/>
<protein>
    <submittedName>
        <fullName evidence="1">Uncharacterized protein</fullName>
    </submittedName>
</protein>
<evidence type="ECO:0000313" key="1">
    <source>
        <dbReference type="EMBL" id="SFW13043.1"/>
    </source>
</evidence>
<sequence length="264" mass="28609">MATYQRPKFEVLHEGEFARHVRPSRADDELIIDLVEAIFAPRPPLEPCDLGLVRQLVDRAPQPENIGVDDWNRPLRADEIAEIWGAPMEGPDTREQWLARADEVARAWGRPLLGPDGLLAELGRSDDDADSALVLRFATLAVEDPPAAHEQLTDWIGREPSPVGEERLRRLAHVAPRLLADALAEVEGLEPIGMVGPGAHVPPATAELAAMLAVAWHMAGDPAAADALVDAFAVQHDGVAGLGAIGFAALHLLASELRERREAR</sequence>
<evidence type="ECO:0000313" key="2">
    <source>
        <dbReference type="Proteomes" id="UP000182740"/>
    </source>
</evidence>
<accession>A0A1K1LQC3</accession>
<dbReference type="RefSeq" id="WP_072474392.1">
    <property type="nucleotide sequence ID" value="NZ_FPJG01000002.1"/>
</dbReference>
<reference evidence="2" key="1">
    <citation type="submission" date="2016-11" db="EMBL/GenBank/DDBJ databases">
        <authorList>
            <person name="Varghese N."/>
            <person name="Submissions S."/>
        </authorList>
    </citation>
    <scope>NUCLEOTIDE SEQUENCE [LARGE SCALE GENOMIC DNA]</scope>
    <source>
        <strain evidence="2">DSM 44671</strain>
    </source>
</reference>
<dbReference type="Proteomes" id="UP000182740">
    <property type="component" value="Unassembled WGS sequence"/>
</dbReference>
<dbReference type="AlphaFoldDB" id="A0A1K1LQC3"/>
<proteinExistence type="predicted"/>
<gene>
    <name evidence="1" type="ORF">SAMN04489730_0132</name>
</gene>
<dbReference type="EMBL" id="FPJG01000002">
    <property type="protein sequence ID" value="SFW13043.1"/>
    <property type="molecule type" value="Genomic_DNA"/>
</dbReference>